<dbReference type="PANTHER" id="PTHR10039:SF5">
    <property type="entry name" value="NACHT DOMAIN-CONTAINING PROTEIN"/>
    <property type="match status" value="1"/>
</dbReference>
<keyword evidence="1" id="KW-0677">Repeat</keyword>
<feature type="domain" description="Nephrocystin 3-like N-terminal" evidence="3">
    <location>
        <begin position="729"/>
        <end position="902"/>
    </location>
</feature>
<dbReference type="InterPro" id="IPR023213">
    <property type="entry name" value="CAT-like_dom_sf"/>
</dbReference>
<protein>
    <recommendedName>
        <fullName evidence="6">NACHT domain-containing protein</fullName>
    </recommendedName>
</protein>
<dbReference type="InterPro" id="IPR027417">
    <property type="entry name" value="P-loop_NTPase"/>
</dbReference>
<dbReference type="Gene3D" id="3.30.559.10">
    <property type="entry name" value="Chloramphenicol acetyltransferase-like domain"/>
    <property type="match status" value="2"/>
</dbReference>
<dbReference type="PANTHER" id="PTHR10039">
    <property type="entry name" value="AMELOGENIN"/>
    <property type="match status" value="1"/>
</dbReference>
<dbReference type="Pfam" id="PF01048">
    <property type="entry name" value="PNP_UDP_1"/>
    <property type="match status" value="1"/>
</dbReference>
<dbReference type="InterPro" id="IPR056884">
    <property type="entry name" value="NPHP3-like_N"/>
</dbReference>
<feature type="domain" description="Nucleoside phosphorylase" evidence="2">
    <location>
        <begin position="590"/>
        <end position="670"/>
    </location>
</feature>
<feature type="non-terminal residue" evidence="4">
    <location>
        <position position="1"/>
    </location>
</feature>
<dbReference type="SUPFAM" id="SSF53167">
    <property type="entry name" value="Purine and uridine phosphorylases"/>
    <property type="match status" value="1"/>
</dbReference>
<evidence type="ECO:0000259" key="3">
    <source>
        <dbReference type="Pfam" id="PF24883"/>
    </source>
</evidence>
<evidence type="ECO:0000313" key="5">
    <source>
        <dbReference type="Proteomes" id="UP000826573"/>
    </source>
</evidence>
<dbReference type="InterPro" id="IPR000845">
    <property type="entry name" value="Nucleoside_phosphorylase_d"/>
</dbReference>
<evidence type="ECO:0008006" key="6">
    <source>
        <dbReference type="Google" id="ProtNLM"/>
    </source>
</evidence>
<dbReference type="Gene3D" id="3.40.50.1580">
    <property type="entry name" value="Nucleoside phosphorylase domain"/>
    <property type="match status" value="1"/>
</dbReference>
<evidence type="ECO:0000259" key="2">
    <source>
        <dbReference type="Pfam" id="PF01048"/>
    </source>
</evidence>
<gene>
    <name evidence="4" type="ORF">TsFJ059_009620</name>
</gene>
<dbReference type="AlphaFoldDB" id="A0A9P8HM13"/>
<keyword evidence="5" id="KW-1185">Reference proteome</keyword>
<reference evidence="4 5" key="1">
    <citation type="submission" date="2021-08" db="EMBL/GenBank/DDBJ databases">
        <title>The highly contiguous genome resource for Trichoderma semiorbis FJ059, a fungal antagonistic to plant pathogens.</title>
        <authorList>
            <person name="Liu T."/>
        </authorList>
    </citation>
    <scope>NUCLEOTIDE SEQUENCE [LARGE SCALE GENOMIC DNA]</scope>
    <source>
        <strain evidence="4 5">FJ059</strain>
    </source>
</reference>
<sequence>MEAKILETSRLHPSSRSQSPISTVLSILDATVVRFAPTGAIWIFDNDSPTEILGNLKGSFIKALEAFPQWAGQLQWAPFRDNGSHGERFNRPMITYGLDSDPGVEWNVAQLDSSPASVAPEPAKRASDELWIENFPQLDLMISLTKMALYDLDTFQGLPSMIVQVTLLGDSGFAVAVKMAHPLADAHTLMLFMRRWAFICRDGLTKQDLTKDLAYPVFEPNLLDSRAAGDIDASDGDPELISKARFLPLHRHDWWDTTAGNLAALTPSTINSKPKDAALLQKAMMSPACPPPWETWDFSKPVTTALIHFTGDELERLKKSVIGTTAKVSRLDALLAHVWAAISRARSPLLQNDDEVFLDFTIGVRGRVSPALPETFVGSPLVLTHISTPARNVGALDTQIGSIASQIRTCLDRFTPDAIAAILHDEAHEVAPQRLWRSFLGTKHTLVTSWARLGVYDIDFSFRNLRYGLMVGIGARVPGRALNPDIRLGDVIVASSSDQSIGPVGVIGYELGAETVGGFVHKGWQPETHRRLRTAIESIERDAEIDDFYDFIQHLDGLQKRRNGHKFLYPGMDKDKLYVGDYTDDLVERPLRPSQEPVVHYGLVASGDKIIKNAALRDRLRDQYGIICFEMEAAGLMTIMPVAVIRGVSDYADSHKNDGWHYYAAATAAAYAKSLLLKIGPEQPPSINDAVPNVDSNLVLTNEKEDCLHSLVFQDMLLRRQNIALDLLGVCDWIFENSIFVQWREQDDFKKHNGVLWIKGNPGAGKSTLMKHIWANCDKLFADCFIVTYFFNTRGHSLLEKSFLGMLRSLLYQLLATDDAVYKRFITIFREKQKIYRRIEWHESELQNFLFLEMRQYRSRRLLFIIDALDECTDSDRLKVVEFLESLSINSGTNLWICLSSRHYPNVTIKKRLEIVVERSDEHRRGIAKYIKSKLKQKSSEIQNRILKKAAGIFMWVILVVAKLNEAYDRGQVEVADMREFLDQIPGDLEDLFQTLLNKDDGNKAEMMLMLQWVLYSMRPLKPEELYFA</sequence>
<evidence type="ECO:0000313" key="4">
    <source>
        <dbReference type="EMBL" id="KAH0526275.1"/>
    </source>
</evidence>
<dbReference type="Pfam" id="PF02458">
    <property type="entry name" value="Transferase"/>
    <property type="match status" value="2"/>
</dbReference>
<dbReference type="Pfam" id="PF24883">
    <property type="entry name" value="NPHP3_N"/>
    <property type="match status" value="1"/>
</dbReference>
<name>A0A9P8HM13_9HYPO</name>
<dbReference type="SUPFAM" id="SSF52540">
    <property type="entry name" value="P-loop containing nucleoside triphosphate hydrolases"/>
    <property type="match status" value="1"/>
</dbReference>
<dbReference type="GO" id="GO:0009116">
    <property type="term" value="P:nucleoside metabolic process"/>
    <property type="evidence" value="ECO:0007669"/>
    <property type="project" value="InterPro"/>
</dbReference>
<dbReference type="EMBL" id="JAIMJC010000004">
    <property type="protein sequence ID" value="KAH0526275.1"/>
    <property type="molecule type" value="Genomic_DNA"/>
</dbReference>
<accession>A0A9P8HM13</accession>
<dbReference type="InterPro" id="IPR035994">
    <property type="entry name" value="Nucleoside_phosphorylase_sf"/>
</dbReference>
<evidence type="ECO:0000256" key="1">
    <source>
        <dbReference type="ARBA" id="ARBA00022737"/>
    </source>
</evidence>
<dbReference type="Gene3D" id="3.40.50.300">
    <property type="entry name" value="P-loop containing nucleotide triphosphate hydrolases"/>
    <property type="match status" value="1"/>
</dbReference>
<dbReference type="Proteomes" id="UP000826573">
    <property type="component" value="Unassembled WGS sequence"/>
</dbReference>
<comment type="caution">
    <text evidence="4">The sequence shown here is derived from an EMBL/GenBank/DDBJ whole genome shotgun (WGS) entry which is preliminary data.</text>
</comment>
<proteinExistence type="predicted"/>
<organism evidence="4 5">
    <name type="scientific">Trichoderma semiorbis</name>
    <dbReference type="NCBI Taxonomy" id="1491008"/>
    <lineage>
        <taxon>Eukaryota</taxon>
        <taxon>Fungi</taxon>
        <taxon>Dikarya</taxon>
        <taxon>Ascomycota</taxon>
        <taxon>Pezizomycotina</taxon>
        <taxon>Sordariomycetes</taxon>
        <taxon>Hypocreomycetidae</taxon>
        <taxon>Hypocreales</taxon>
        <taxon>Hypocreaceae</taxon>
        <taxon>Trichoderma</taxon>
    </lineage>
</organism>
<dbReference type="GO" id="GO:0003824">
    <property type="term" value="F:catalytic activity"/>
    <property type="evidence" value="ECO:0007669"/>
    <property type="project" value="InterPro"/>
</dbReference>